<reference evidence="11" key="1">
    <citation type="submission" date="2020-11" db="EMBL/GenBank/DDBJ databases">
        <authorList>
            <person name="Tran Van P."/>
        </authorList>
    </citation>
    <scope>NUCLEOTIDE SEQUENCE</scope>
</reference>
<dbReference type="FunFam" id="1.20.1250.20:FF:000028">
    <property type="entry name" value="Sugar phosphate exchanger 3 isoform 1"/>
    <property type="match status" value="1"/>
</dbReference>
<evidence type="ECO:0000256" key="9">
    <source>
        <dbReference type="ARBA" id="ARBA00042039"/>
    </source>
</evidence>
<evidence type="ECO:0000256" key="2">
    <source>
        <dbReference type="ARBA" id="ARBA00009598"/>
    </source>
</evidence>
<dbReference type="InterPro" id="IPR020846">
    <property type="entry name" value="MFS_dom"/>
</dbReference>
<keyword evidence="3" id="KW-0813">Transport</keyword>
<dbReference type="PIRSF" id="PIRSF002808">
    <property type="entry name" value="Hexose_phosphate_transp"/>
    <property type="match status" value="1"/>
</dbReference>
<accession>A0A7R8W282</accession>
<evidence type="ECO:0000256" key="6">
    <source>
        <dbReference type="ARBA" id="ARBA00022989"/>
    </source>
</evidence>
<name>A0A7R8W282_9CRUS</name>
<dbReference type="SUPFAM" id="SSF103473">
    <property type="entry name" value="MFS general substrate transporter"/>
    <property type="match status" value="1"/>
</dbReference>
<dbReference type="PANTHER" id="PTHR43184">
    <property type="entry name" value="MAJOR FACILITATOR SUPERFAMILY TRANSPORTER 16, ISOFORM B"/>
    <property type="match status" value="1"/>
</dbReference>
<dbReference type="InterPro" id="IPR036259">
    <property type="entry name" value="MFS_trans_sf"/>
</dbReference>
<evidence type="ECO:0000256" key="7">
    <source>
        <dbReference type="ARBA" id="ARBA00023136"/>
    </source>
</evidence>
<keyword evidence="6" id="KW-1133">Transmembrane helix</keyword>
<evidence type="ECO:0000256" key="4">
    <source>
        <dbReference type="ARBA" id="ARBA00022597"/>
    </source>
</evidence>
<dbReference type="AlphaFoldDB" id="A0A7R8W282"/>
<feature type="domain" description="Major facilitator superfamily (MFS) profile" evidence="10">
    <location>
        <begin position="1"/>
        <end position="434"/>
    </location>
</feature>
<dbReference type="InterPro" id="IPR000849">
    <property type="entry name" value="Sugar_P_transporter"/>
</dbReference>
<keyword evidence="5" id="KW-0812">Transmembrane</keyword>
<evidence type="ECO:0000256" key="3">
    <source>
        <dbReference type="ARBA" id="ARBA00022448"/>
    </source>
</evidence>
<comment type="similarity">
    <text evidence="2">Belongs to the major facilitator superfamily. Organophosphate:Pi antiporter (OPA) (TC 2.A.1.4) family.</text>
</comment>
<dbReference type="Gene3D" id="1.20.1250.20">
    <property type="entry name" value="MFS general substrate transporter like domains"/>
    <property type="match status" value="2"/>
</dbReference>
<dbReference type="GO" id="GO:0016020">
    <property type="term" value="C:membrane"/>
    <property type="evidence" value="ECO:0007669"/>
    <property type="project" value="UniProtKB-SubCell"/>
</dbReference>
<dbReference type="EMBL" id="OB660051">
    <property type="protein sequence ID" value="CAD7222369.1"/>
    <property type="molecule type" value="Genomic_DNA"/>
</dbReference>
<proteinExistence type="inferred from homology"/>
<evidence type="ECO:0000313" key="11">
    <source>
        <dbReference type="EMBL" id="CAD7222369.1"/>
    </source>
</evidence>
<comment type="subcellular location">
    <subcellularLocation>
        <location evidence="1">Membrane</location>
        <topology evidence="1">Multi-pass membrane protein</topology>
    </subcellularLocation>
</comment>
<dbReference type="PROSITE" id="PS50850">
    <property type="entry name" value="MFS"/>
    <property type="match status" value="1"/>
</dbReference>
<evidence type="ECO:0000256" key="5">
    <source>
        <dbReference type="ARBA" id="ARBA00022692"/>
    </source>
</evidence>
<gene>
    <name evidence="11" type="ORF">CTOB1V02_LOCUS380</name>
</gene>
<dbReference type="GO" id="GO:0022857">
    <property type="term" value="F:transmembrane transporter activity"/>
    <property type="evidence" value="ECO:0007669"/>
    <property type="project" value="InterPro"/>
</dbReference>
<evidence type="ECO:0000256" key="1">
    <source>
        <dbReference type="ARBA" id="ARBA00004141"/>
    </source>
</evidence>
<evidence type="ECO:0000256" key="8">
    <source>
        <dbReference type="ARBA" id="ARBA00041091"/>
    </source>
</evidence>
<dbReference type="InterPro" id="IPR011701">
    <property type="entry name" value="MFS"/>
</dbReference>
<evidence type="ECO:0000259" key="10">
    <source>
        <dbReference type="PROSITE" id="PS50850"/>
    </source>
</evidence>
<organism evidence="11">
    <name type="scientific">Cyprideis torosa</name>
    <dbReference type="NCBI Taxonomy" id="163714"/>
    <lineage>
        <taxon>Eukaryota</taxon>
        <taxon>Metazoa</taxon>
        <taxon>Ecdysozoa</taxon>
        <taxon>Arthropoda</taxon>
        <taxon>Crustacea</taxon>
        <taxon>Oligostraca</taxon>
        <taxon>Ostracoda</taxon>
        <taxon>Podocopa</taxon>
        <taxon>Podocopida</taxon>
        <taxon>Cytherocopina</taxon>
        <taxon>Cytheroidea</taxon>
        <taxon>Cytherideidae</taxon>
        <taxon>Cyprideis</taxon>
    </lineage>
</organism>
<dbReference type="Pfam" id="PF07690">
    <property type="entry name" value="MFS_1"/>
    <property type="match status" value="1"/>
</dbReference>
<sequence length="434" mass="47525">MVRYRWSVLFLTFLCYTSYHLSRKPLSVVKNVLHQNCSQLVPPPGTPVDSYWCSYPPFDKEDGDKLLGQLDSAFLFAYAFGMFASGFIAERVDVRYFLSIGMIFSGIFTYLFGIAKSYQIHSFAYFFIVQLLCGLCQTSGWPGVVSCVGNWFGEARRGLIFGIWNSHTSIGNILGGLIAAAYVDRDWSLSFIVPGLIIALTGFLMFLFLVPRPRDVGLLSMDMETESRDAPSPILMSAHGESAIGFREALRIPGVIEYSLGLFFAKLVSYTFLYWLPRYIKVRTVFSNEESANLSTLFDVGGILGGIAAGYLSDRYRLPAITCGGMLVSAIPMLFLYDTYGSSDMTTNIALLMCVGFLVNGPYALITTAVSAMLGQHKSIHGKSRALATVSAIIDGTGSIGAAIGPLLAAYISATGWNNVFYMLMVSDILALLA</sequence>
<protein>
    <recommendedName>
        <fullName evidence="8">Sugar phosphate exchanger 3</fullName>
    </recommendedName>
    <alternativeName>
        <fullName evidence="9">Solute carrier family 37 member 3</fullName>
    </alternativeName>
</protein>
<dbReference type="PANTHER" id="PTHR43184:SF12">
    <property type="entry name" value="SUGAR PHOSPHATE EXCHANGER 3"/>
    <property type="match status" value="1"/>
</dbReference>
<keyword evidence="7" id="KW-0472">Membrane</keyword>
<keyword evidence="4" id="KW-0762">Sugar transport</keyword>
<dbReference type="OrthoDB" id="3639251at2759"/>